<dbReference type="EMBL" id="LKEA01000009">
    <property type="protein sequence ID" value="ROW06886.1"/>
    <property type="molecule type" value="Genomic_DNA"/>
</dbReference>
<comment type="caution">
    <text evidence="2">The sequence shown here is derived from an EMBL/GenBank/DDBJ whole genome shotgun (WGS) entry which is preliminary data.</text>
</comment>
<gene>
    <name evidence="2" type="ORF">VMCG_04034</name>
</gene>
<feature type="signal peptide" evidence="1">
    <location>
        <begin position="1"/>
        <end position="22"/>
    </location>
</feature>
<keyword evidence="1" id="KW-0732">Signal</keyword>
<sequence length="148" mass="15728">MKFSANALTTLAVLSGSKVAHAVCTGYNLAVGTADNLTTGYTQYEIYDTSCNVVQDLQIATSTGACDSRYFQCTSGTKTIGGYDDPTTGQSYICTADTTSEACGTDTVSFCPELIDHGEVENVLDQAPGDDRPPVWCQLVLTLWEEGV</sequence>
<protein>
    <submittedName>
        <fullName evidence="2">Uncharacterized protein</fullName>
    </submittedName>
</protein>
<accession>A0A423WTL7</accession>
<reference evidence="2 3" key="1">
    <citation type="submission" date="2015-09" db="EMBL/GenBank/DDBJ databases">
        <title>Host preference determinants of Valsa canker pathogens revealed by comparative genomics.</title>
        <authorList>
            <person name="Yin Z."/>
            <person name="Huang L."/>
        </authorList>
    </citation>
    <scope>NUCLEOTIDE SEQUENCE [LARGE SCALE GENOMIC DNA]</scope>
    <source>
        <strain evidence="2 3">03-1</strain>
    </source>
</reference>
<evidence type="ECO:0000256" key="1">
    <source>
        <dbReference type="SAM" id="SignalP"/>
    </source>
</evidence>
<dbReference type="AlphaFoldDB" id="A0A423WTL7"/>
<organism evidence="2 3">
    <name type="scientific">Cytospora schulzeri</name>
    <dbReference type="NCBI Taxonomy" id="448051"/>
    <lineage>
        <taxon>Eukaryota</taxon>
        <taxon>Fungi</taxon>
        <taxon>Dikarya</taxon>
        <taxon>Ascomycota</taxon>
        <taxon>Pezizomycotina</taxon>
        <taxon>Sordariomycetes</taxon>
        <taxon>Sordariomycetidae</taxon>
        <taxon>Diaporthales</taxon>
        <taxon>Cytosporaceae</taxon>
        <taxon>Cytospora</taxon>
    </lineage>
</organism>
<evidence type="ECO:0000313" key="3">
    <source>
        <dbReference type="Proteomes" id="UP000283895"/>
    </source>
</evidence>
<keyword evidence="3" id="KW-1185">Reference proteome</keyword>
<evidence type="ECO:0000313" key="2">
    <source>
        <dbReference type="EMBL" id="ROW06886.1"/>
    </source>
</evidence>
<dbReference type="OrthoDB" id="5348716at2759"/>
<name>A0A423WTL7_9PEZI</name>
<feature type="chain" id="PRO_5019213983" evidence="1">
    <location>
        <begin position="23"/>
        <end position="148"/>
    </location>
</feature>
<dbReference type="Proteomes" id="UP000283895">
    <property type="component" value="Unassembled WGS sequence"/>
</dbReference>
<proteinExistence type="predicted"/>